<accession>A0AAX4I194</accession>
<dbReference type="AlphaFoldDB" id="A0AAX4I194"/>
<name>A0AAX4I194_9PEZI</name>
<dbReference type="EMBL" id="CP137305">
    <property type="protein sequence ID" value="WQF76892.1"/>
    <property type="molecule type" value="Genomic_DNA"/>
</dbReference>
<keyword evidence="1" id="KW-0472">Membrane</keyword>
<dbReference type="KEGG" id="cdet:87938409"/>
<evidence type="ECO:0000256" key="1">
    <source>
        <dbReference type="SAM" id="Phobius"/>
    </source>
</evidence>
<dbReference type="RefSeq" id="XP_062774116.1">
    <property type="nucleotide sequence ID" value="XM_062918065.1"/>
</dbReference>
<gene>
    <name evidence="2" type="ORF">CDEST_01906</name>
</gene>
<sequence>MIFEVFPLWAGFRSCSSRRPSASLMLFSALQFSQGVVLVAEDDEGRRLPPSRYAIDDRAATYAVSGYDEMVLQNEKETEWRWPLLAKIFSWLSSLTRTQSYGGELAGWMSVYHSQHLHGSRRPMVATSMATTTLTGWWLVVSCLLCVVYRYSLNGLRRKME</sequence>
<dbReference type="GeneID" id="87938409"/>
<feature type="transmembrane region" description="Helical" evidence="1">
    <location>
        <begin position="134"/>
        <end position="153"/>
    </location>
</feature>
<organism evidence="2 3">
    <name type="scientific">Colletotrichum destructivum</name>
    <dbReference type="NCBI Taxonomy" id="34406"/>
    <lineage>
        <taxon>Eukaryota</taxon>
        <taxon>Fungi</taxon>
        <taxon>Dikarya</taxon>
        <taxon>Ascomycota</taxon>
        <taxon>Pezizomycotina</taxon>
        <taxon>Sordariomycetes</taxon>
        <taxon>Hypocreomycetidae</taxon>
        <taxon>Glomerellales</taxon>
        <taxon>Glomerellaceae</taxon>
        <taxon>Colletotrichum</taxon>
        <taxon>Colletotrichum destructivum species complex</taxon>
    </lineage>
</organism>
<reference evidence="3" key="1">
    <citation type="journal article" date="2023" name="bioRxiv">
        <title>Complete genome of the Medicago anthracnose fungus, Colletotrichum destructivum, reveals a mini-chromosome-like region within a core chromosome.</title>
        <authorList>
            <person name="Lapalu N."/>
            <person name="Simon A."/>
            <person name="Lu A."/>
            <person name="Plaumann P.-L."/>
            <person name="Amselem J."/>
            <person name="Pigne S."/>
            <person name="Auger A."/>
            <person name="Koch C."/>
            <person name="Dallery J.-F."/>
            <person name="O'Connell R.J."/>
        </authorList>
    </citation>
    <scope>NUCLEOTIDE SEQUENCE [LARGE SCALE GENOMIC DNA]</scope>
    <source>
        <strain evidence="3">CBS 520.97</strain>
    </source>
</reference>
<keyword evidence="3" id="KW-1185">Reference proteome</keyword>
<proteinExistence type="predicted"/>
<evidence type="ECO:0000313" key="2">
    <source>
        <dbReference type="EMBL" id="WQF76892.1"/>
    </source>
</evidence>
<dbReference type="Proteomes" id="UP001322277">
    <property type="component" value="Chromosome 1"/>
</dbReference>
<evidence type="ECO:0000313" key="3">
    <source>
        <dbReference type="Proteomes" id="UP001322277"/>
    </source>
</evidence>
<protein>
    <submittedName>
        <fullName evidence="2">Uncharacterized protein</fullName>
    </submittedName>
</protein>
<keyword evidence="1" id="KW-1133">Transmembrane helix</keyword>
<keyword evidence="1" id="KW-0812">Transmembrane</keyword>